<dbReference type="InterPro" id="IPR006175">
    <property type="entry name" value="YjgF/YER057c/UK114"/>
</dbReference>
<comment type="caution">
    <text evidence="2">The sequence shown here is derived from an EMBL/GenBank/DDBJ whole genome shotgun (WGS) entry which is preliminary data.</text>
</comment>
<dbReference type="CDD" id="cd00448">
    <property type="entry name" value="YjgF_YER057c_UK114_family"/>
    <property type="match status" value="1"/>
</dbReference>
<accession>A0ABT9XFU4</accession>
<dbReference type="InterPro" id="IPR006056">
    <property type="entry name" value="RidA"/>
</dbReference>
<reference evidence="2 3" key="1">
    <citation type="submission" date="2023-07" db="EMBL/GenBank/DDBJ databases">
        <title>Genomic Encyclopedia of Type Strains, Phase IV (KMG-IV): sequencing the most valuable type-strain genomes for metagenomic binning, comparative biology and taxonomic classification.</title>
        <authorList>
            <person name="Goeker M."/>
        </authorList>
    </citation>
    <scope>NUCLEOTIDE SEQUENCE [LARGE SCALE GENOMIC DNA]</scope>
    <source>
        <strain evidence="2 3">DSM 4006</strain>
    </source>
</reference>
<dbReference type="GO" id="GO:0120241">
    <property type="term" value="F:2-iminobutanoate/2-iminopropanoate deaminase"/>
    <property type="evidence" value="ECO:0007669"/>
    <property type="project" value="UniProtKB-EC"/>
</dbReference>
<dbReference type="EC" id="3.5.99.10" evidence="2"/>
<dbReference type="RefSeq" id="WP_274454851.1">
    <property type="nucleotide sequence ID" value="NZ_CP067097.1"/>
</dbReference>
<dbReference type="NCBIfam" id="TIGR00004">
    <property type="entry name" value="Rid family detoxifying hydrolase"/>
    <property type="match status" value="1"/>
</dbReference>
<proteinExistence type="inferred from homology"/>
<organism evidence="2 3">
    <name type="scientific">Alicyclobacillus cycloheptanicus</name>
    <dbReference type="NCBI Taxonomy" id="1457"/>
    <lineage>
        <taxon>Bacteria</taxon>
        <taxon>Bacillati</taxon>
        <taxon>Bacillota</taxon>
        <taxon>Bacilli</taxon>
        <taxon>Bacillales</taxon>
        <taxon>Alicyclobacillaceae</taxon>
        <taxon>Alicyclobacillus</taxon>
    </lineage>
</organism>
<sequence length="129" mass="14210">MKESVSTNQAPAPAGPYSQAIKTRNRIYVSGQRPVDVQTGEMPPDVSGQTRQVLENVKAVLEAAQATLDDVVKVNVYLANIEDFDAFNAVYREFFKEPYPARTTIGAALRKILVEIDVIAEIGREESVI</sequence>
<keyword evidence="2" id="KW-0378">Hydrolase</keyword>
<dbReference type="Pfam" id="PF01042">
    <property type="entry name" value="Ribonuc_L-PSP"/>
    <property type="match status" value="1"/>
</dbReference>
<evidence type="ECO:0000313" key="2">
    <source>
        <dbReference type="EMBL" id="MDQ0189062.1"/>
    </source>
</evidence>
<dbReference type="Proteomes" id="UP001232973">
    <property type="component" value="Unassembled WGS sequence"/>
</dbReference>
<dbReference type="Gene3D" id="3.30.1330.40">
    <property type="entry name" value="RutC-like"/>
    <property type="match status" value="1"/>
</dbReference>
<evidence type="ECO:0000313" key="3">
    <source>
        <dbReference type="Proteomes" id="UP001232973"/>
    </source>
</evidence>
<keyword evidence="3" id="KW-1185">Reference proteome</keyword>
<dbReference type="EMBL" id="JAUSTP010000004">
    <property type="protein sequence ID" value="MDQ0189062.1"/>
    <property type="molecule type" value="Genomic_DNA"/>
</dbReference>
<name>A0ABT9XFU4_9BACL</name>
<dbReference type="InterPro" id="IPR035959">
    <property type="entry name" value="RutC-like_sf"/>
</dbReference>
<protein>
    <submittedName>
        <fullName evidence="2">2-iminobutanoate/2-iminopropanoate deaminase</fullName>
        <ecNumber evidence="2">3.5.99.10</ecNumber>
    </submittedName>
</protein>
<dbReference type="PANTHER" id="PTHR11803">
    <property type="entry name" value="2-IMINOBUTANOATE/2-IMINOPROPANOATE DEAMINASE RIDA"/>
    <property type="match status" value="1"/>
</dbReference>
<gene>
    <name evidence="2" type="ORF">J2S03_000878</name>
</gene>
<dbReference type="SUPFAM" id="SSF55298">
    <property type="entry name" value="YjgF-like"/>
    <property type="match status" value="1"/>
</dbReference>
<dbReference type="PANTHER" id="PTHR11803:SF39">
    <property type="entry name" value="2-IMINOBUTANOATE_2-IMINOPROPANOATE DEAMINASE"/>
    <property type="match status" value="1"/>
</dbReference>
<comment type="similarity">
    <text evidence="1">Belongs to the RutC family.</text>
</comment>
<evidence type="ECO:0000256" key="1">
    <source>
        <dbReference type="ARBA" id="ARBA00010552"/>
    </source>
</evidence>